<feature type="domain" description="CheW-like" evidence="13">
    <location>
        <begin position="470"/>
        <end position="604"/>
    </location>
</feature>
<evidence type="ECO:0000256" key="3">
    <source>
        <dbReference type="ARBA" id="ARBA00021495"/>
    </source>
</evidence>
<dbReference type="GO" id="GO:0005524">
    <property type="term" value="F:ATP binding"/>
    <property type="evidence" value="ECO:0007669"/>
    <property type="project" value="UniProtKB-KW"/>
</dbReference>
<evidence type="ECO:0000256" key="10">
    <source>
        <dbReference type="ARBA" id="ARBA00035100"/>
    </source>
</evidence>
<keyword evidence="8" id="KW-0067">ATP-binding</keyword>
<dbReference type="STRING" id="64971.SAMN05421831_109117"/>
<gene>
    <name evidence="14" type="ORF">SAMN05421831_109117</name>
</gene>
<keyword evidence="8" id="KW-0547">Nucleotide-binding</keyword>
<proteinExistence type="predicted"/>
<keyword evidence="9" id="KW-0902">Two-component regulatory system</keyword>
<dbReference type="InterPro" id="IPR036890">
    <property type="entry name" value="HATPase_C_sf"/>
</dbReference>
<dbReference type="InterPro" id="IPR004105">
    <property type="entry name" value="CheA-like_dim"/>
</dbReference>
<dbReference type="InterPro" id="IPR002545">
    <property type="entry name" value="CheW-lke_dom"/>
</dbReference>
<dbReference type="InterPro" id="IPR037006">
    <property type="entry name" value="CheA-like_homodim_sf"/>
</dbReference>
<evidence type="ECO:0000256" key="8">
    <source>
        <dbReference type="ARBA" id="ARBA00022840"/>
    </source>
</evidence>
<reference evidence="15" key="1">
    <citation type="submission" date="2016-10" db="EMBL/GenBank/DDBJ databases">
        <authorList>
            <person name="Varghese N."/>
            <person name="Submissions S."/>
        </authorList>
    </citation>
    <scope>NUCLEOTIDE SEQUENCE [LARGE SCALE GENOMIC DNA]</scope>
    <source>
        <strain evidence="15">DSM 7165</strain>
    </source>
</reference>
<evidence type="ECO:0000313" key="15">
    <source>
        <dbReference type="Proteomes" id="UP000242999"/>
    </source>
</evidence>
<dbReference type="GO" id="GO:0005737">
    <property type="term" value="C:cytoplasm"/>
    <property type="evidence" value="ECO:0007669"/>
    <property type="project" value="InterPro"/>
</dbReference>
<dbReference type="Proteomes" id="UP000242999">
    <property type="component" value="Unassembled WGS sequence"/>
</dbReference>
<evidence type="ECO:0000256" key="2">
    <source>
        <dbReference type="ARBA" id="ARBA00012438"/>
    </source>
</evidence>
<dbReference type="PANTHER" id="PTHR43395:SF10">
    <property type="entry name" value="CHEMOTAXIS PROTEIN CHEA"/>
    <property type="match status" value="1"/>
</dbReference>
<evidence type="ECO:0000256" key="5">
    <source>
        <dbReference type="ARBA" id="ARBA00022553"/>
    </source>
</evidence>
<comment type="catalytic activity">
    <reaction evidence="1">
        <text>ATP + protein L-histidine = ADP + protein N-phospho-L-histidine.</text>
        <dbReference type="EC" id="2.7.13.3"/>
    </reaction>
</comment>
<evidence type="ECO:0000256" key="7">
    <source>
        <dbReference type="ARBA" id="ARBA00022777"/>
    </source>
</evidence>
<protein>
    <recommendedName>
        <fullName evidence="3">Chemotaxis protein CheA</fullName>
        <ecNumber evidence="2">2.7.13.3</ecNumber>
    </recommendedName>
</protein>
<evidence type="ECO:0000256" key="6">
    <source>
        <dbReference type="ARBA" id="ARBA00022679"/>
    </source>
</evidence>
<dbReference type="FunFam" id="3.30.565.10:FF:000016">
    <property type="entry name" value="Chemotaxis protein CheA, putative"/>
    <property type="match status" value="1"/>
</dbReference>
<comment type="function">
    <text evidence="10">Involved in the transmission of sensory signals from the chemoreceptors to the flagellar motors. CheA is autophosphorylated; it can transfer its phosphate group to either CheB or CheY.</text>
</comment>
<dbReference type="Gene3D" id="2.30.30.40">
    <property type="entry name" value="SH3 Domains"/>
    <property type="match status" value="1"/>
</dbReference>
<dbReference type="SMART" id="SM01231">
    <property type="entry name" value="H-kinase_dim"/>
    <property type="match status" value="1"/>
</dbReference>
<dbReference type="AlphaFoldDB" id="A0A1H6TJ69"/>
<dbReference type="Pfam" id="PF01584">
    <property type="entry name" value="CheW"/>
    <property type="match status" value="1"/>
</dbReference>
<dbReference type="InterPro" id="IPR051315">
    <property type="entry name" value="Bact_Chemotaxis_CheA"/>
</dbReference>
<dbReference type="SUPFAM" id="SSF55874">
    <property type="entry name" value="ATPase domain of HSP90 chaperone/DNA topoisomerase II/histidine kinase"/>
    <property type="match status" value="1"/>
</dbReference>
<dbReference type="InterPro" id="IPR036061">
    <property type="entry name" value="CheW-like_dom_sf"/>
</dbReference>
<accession>A0A1H6TJ69</accession>
<dbReference type="SUPFAM" id="SSF50341">
    <property type="entry name" value="CheW-like"/>
    <property type="match status" value="1"/>
</dbReference>
<dbReference type="CDD" id="cd16916">
    <property type="entry name" value="HATPase_CheA-like"/>
    <property type="match status" value="1"/>
</dbReference>
<dbReference type="SMART" id="SM00260">
    <property type="entry name" value="CheW"/>
    <property type="match status" value="1"/>
</dbReference>
<dbReference type="PROSITE" id="PS50109">
    <property type="entry name" value="HIS_KIN"/>
    <property type="match status" value="1"/>
</dbReference>
<evidence type="ECO:0000256" key="9">
    <source>
        <dbReference type="ARBA" id="ARBA00023012"/>
    </source>
</evidence>
<feature type="region of interest" description="Disordered" evidence="11">
    <location>
        <begin position="190"/>
        <end position="221"/>
    </location>
</feature>
<evidence type="ECO:0000256" key="1">
    <source>
        <dbReference type="ARBA" id="ARBA00000085"/>
    </source>
</evidence>
<dbReference type="SMART" id="SM00387">
    <property type="entry name" value="HATPase_c"/>
    <property type="match status" value="1"/>
</dbReference>
<dbReference type="EMBL" id="FNYH01000009">
    <property type="protein sequence ID" value="SEI76300.1"/>
    <property type="molecule type" value="Genomic_DNA"/>
</dbReference>
<keyword evidence="6" id="KW-0808">Transferase</keyword>
<dbReference type="PANTHER" id="PTHR43395">
    <property type="entry name" value="SENSOR HISTIDINE KINASE CHEA"/>
    <property type="match status" value="1"/>
</dbReference>
<organism evidence="14 15">
    <name type="scientific">Allopseudospirillum japonicum</name>
    <dbReference type="NCBI Taxonomy" id="64971"/>
    <lineage>
        <taxon>Bacteria</taxon>
        <taxon>Pseudomonadati</taxon>
        <taxon>Pseudomonadota</taxon>
        <taxon>Gammaproteobacteria</taxon>
        <taxon>Oceanospirillales</taxon>
        <taxon>Oceanospirillaceae</taxon>
        <taxon>Allopseudospirillum</taxon>
    </lineage>
</organism>
<evidence type="ECO:0000313" key="14">
    <source>
        <dbReference type="EMBL" id="SEI76300.1"/>
    </source>
</evidence>
<sequence length="619" mass="68119">MVSAALQERLLSDEVKAQGQAILARLQPTGNHLASKSPTQTTEAVTAAPQLTPAEPQAALWLLVLDFKADAFRNGMDPLSFIRYLSTLGEIQYLLVDEQAWPPAEAFDSESCYLKFYLGLYACTQVSVLEEVFEFAEDDCTLDIIPPYTDEAVYAQVLQHANPDLQAQLTELVTQASALPEAVITQTVLEENQETTPKPQTPITPASPPTKTSSPPKNTRENVSIRVDAQRLGYLINLVGELVIASAATKLMVRQHGINEADEAVATMESLVEEIRDHALQLRMVQIGDTFARFRRVVRDVSKELGKQIDLQISGGDTELDKTVVEKINDPLTHLIRNALDHGIEAPEIRRAAGKPEHGCVSLNAFHDSGHIVIQISDDGRGLDTQKIRAKAERLGLVSTDQHLSHQETLRLIFEAGLSTKEEATNLSGRGVGMDVVKRNIESLRGSVDLESEVGKGTKVSIHLPLTLAIIDGFMVGAGEEAYVLPLANVAECVELHQTSWHVQDRHYVNLRGEVLPYLSLRDFLQKETDRQQQQRRESLVVVRFGRKRAGLIVDALYGELQTVIKPIGKIFQKVHAISGATILGNGEIALILDVQGLIDLAYQEAQQTQGTSGRLYHA</sequence>
<dbReference type="SUPFAM" id="SSF47384">
    <property type="entry name" value="Homodimeric domain of signal transducing histidine kinase"/>
    <property type="match status" value="1"/>
</dbReference>
<dbReference type="PROSITE" id="PS50851">
    <property type="entry name" value="CHEW"/>
    <property type="match status" value="1"/>
</dbReference>
<dbReference type="InterPro" id="IPR004358">
    <property type="entry name" value="Sig_transdc_His_kin-like_C"/>
</dbReference>
<name>A0A1H6TJ69_9GAMM</name>
<evidence type="ECO:0000259" key="13">
    <source>
        <dbReference type="PROSITE" id="PS50851"/>
    </source>
</evidence>
<dbReference type="GO" id="GO:0006935">
    <property type="term" value="P:chemotaxis"/>
    <property type="evidence" value="ECO:0007669"/>
    <property type="project" value="UniProtKB-KW"/>
</dbReference>
<feature type="compositionally biased region" description="Pro residues" evidence="11">
    <location>
        <begin position="199"/>
        <end position="208"/>
    </location>
</feature>
<dbReference type="Pfam" id="PF02518">
    <property type="entry name" value="HATPase_c"/>
    <property type="match status" value="1"/>
</dbReference>
<feature type="domain" description="Histidine kinase" evidence="12">
    <location>
        <begin position="268"/>
        <end position="468"/>
    </location>
</feature>
<dbReference type="InterPro" id="IPR003594">
    <property type="entry name" value="HATPase_dom"/>
</dbReference>
<evidence type="ECO:0000256" key="11">
    <source>
        <dbReference type="SAM" id="MobiDB-lite"/>
    </source>
</evidence>
<evidence type="ECO:0000256" key="4">
    <source>
        <dbReference type="ARBA" id="ARBA00022500"/>
    </source>
</evidence>
<dbReference type="CDD" id="cd00731">
    <property type="entry name" value="CheA_reg"/>
    <property type="match status" value="1"/>
</dbReference>
<keyword evidence="15" id="KW-1185">Reference proteome</keyword>
<dbReference type="EC" id="2.7.13.3" evidence="2"/>
<dbReference type="Gene3D" id="3.30.565.10">
    <property type="entry name" value="Histidine kinase-like ATPase, C-terminal domain"/>
    <property type="match status" value="1"/>
</dbReference>
<dbReference type="PRINTS" id="PR00344">
    <property type="entry name" value="BCTRLSENSOR"/>
</dbReference>
<dbReference type="InterPro" id="IPR036097">
    <property type="entry name" value="HisK_dim/P_sf"/>
</dbReference>
<dbReference type="Pfam" id="PF02895">
    <property type="entry name" value="H-kinase_dim"/>
    <property type="match status" value="1"/>
</dbReference>
<keyword evidence="5" id="KW-0597">Phosphoprotein</keyword>
<dbReference type="GO" id="GO:0000155">
    <property type="term" value="F:phosphorelay sensor kinase activity"/>
    <property type="evidence" value="ECO:0007669"/>
    <property type="project" value="InterPro"/>
</dbReference>
<keyword evidence="7 14" id="KW-0418">Kinase</keyword>
<dbReference type="Gene3D" id="1.10.287.560">
    <property type="entry name" value="Histidine kinase CheA-like, homodimeric domain"/>
    <property type="match status" value="1"/>
</dbReference>
<evidence type="ECO:0000259" key="12">
    <source>
        <dbReference type="PROSITE" id="PS50109"/>
    </source>
</evidence>
<dbReference type="InterPro" id="IPR005467">
    <property type="entry name" value="His_kinase_dom"/>
</dbReference>
<keyword evidence="4" id="KW-0145">Chemotaxis</keyword>